<protein>
    <recommendedName>
        <fullName evidence="7">Major facilitator superfamily (MFS) profile domain-containing protein</fullName>
    </recommendedName>
</protein>
<sequence length="552" mass="60750">MVAFQEPDTGRESLSLKKEDGLTTGWDSTSPPETAVNTAAPSRTTSIRGESSSSATNAQDQNIDLEAGQSENEKSSSNPLSCIDPATHLVSWDGPDDPENPMNFPRSKKWRITMVTAIMTFCVSFASSVFSTATEITAVKWGVSLEVMILGVSLYVLGFACGPLVWGPLSEVYGRTQPLFLGFFLFTIFQIPVATAPNIATVMVSRFLGGCFGAAPIAIVGGTYVDFWDTLDRGIATAGFAGATFIGPIAGPIVGEFITSSYLGWRWTAWITLIMSAFVGIVGLFTVPETYAPILLKRKAERMRHETQNWALHSQIDEQPVHARALLEKYFMKPWIMLFQEPILMAMTLYSSLVYSILYLIFFAYPYSFRVVRGWSSTLASLPFLGIFVGIVLCCIYIAIDTKTRFNKLLLASAKPFIPEARLPPMIIGSVILPIGLFWFAWTSDPDIHWAPQVVSGVFVGCGIFLVFLPSQIYIVDTYLLNANSALAASSCVRALMAAGFPLFATYMYKDLGVDWATSLLGFLCIAMMPFPVLFWIYGEKLRMKGKFAFAL</sequence>
<feature type="compositionally biased region" description="Polar residues" evidence="5">
    <location>
        <begin position="25"/>
        <end position="61"/>
    </location>
</feature>
<feature type="compositionally biased region" description="Basic and acidic residues" evidence="5">
    <location>
        <begin position="8"/>
        <end position="21"/>
    </location>
</feature>
<keyword evidence="4 6" id="KW-0472">Membrane</keyword>
<feature type="transmembrane region" description="Helical" evidence="6">
    <location>
        <begin position="112"/>
        <end position="133"/>
    </location>
</feature>
<accession>A0A8H7T9N6</accession>
<keyword evidence="3 6" id="KW-1133">Transmembrane helix</keyword>
<evidence type="ECO:0000256" key="2">
    <source>
        <dbReference type="ARBA" id="ARBA00022692"/>
    </source>
</evidence>
<dbReference type="Gene3D" id="1.20.1250.20">
    <property type="entry name" value="MFS general substrate transporter like domains"/>
    <property type="match status" value="1"/>
</dbReference>
<dbReference type="Proteomes" id="UP000664132">
    <property type="component" value="Unassembled WGS sequence"/>
</dbReference>
<dbReference type="AlphaFoldDB" id="A0A8H7T9N6"/>
<dbReference type="InterPro" id="IPR011701">
    <property type="entry name" value="MFS"/>
</dbReference>
<evidence type="ECO:0000256" key="1">
    <source>
        <dbReference type="ARBA" id="ARBA00004141"/>
    </source>
</evidence>
<dbReference type="PROSITE" id="PS50850">
    <property type="entry name" value="MFS"/>
    <property type="match status" value="1"/>
</dbReference>
<dbReference type="Pfam" id="PF07690">
    <property type="entry name" value="MFS_1"/>
    <property type="match status" value="1"/>
</dbReference>
<evidence type="ECO:0000256" key="3">
    <source>
        <dbReference type="ARBA" id="ARBA00022989"/>
    </source>
</evidence>
<evidence type="ECO:0000313" key="9">
    <source>
        <dbReference type="Proteomes" id="UP000664132"/>
    </source>
</evidence>
<feature type="transmembrane region" description="Helical" evidence="6">
    <location>
        <begin position="448"/>
        <end position="469"/>
    </location>
</feature>
<feature type="transmembrane region" description="Helical" evidence="6">
    <location>
        <begin position="234"/>
        <end position="255"/>
    </location>
</feature>
<gene>
    <name evidence="8" type="ORF">IFR04_011328</name>
</gene>
<proteinExistence type="predicted"/>
<feature type="transmembrane region" description="Helical" evidence="6">
    <location>
        <begin position="178"/>
        <end position="195"/>
    </location>
</feature>
<dbReference type="PANTHER" id="PTHR23502:SF47">
    <property type="entry name" value="MAJOR FACILITATOR SUPERFAMILY (MFS) PROFILE DOMAIN-CONTAINING PROTEIN-RELATED"/>
    <property type="match status" value="1"/>
</dbReference>
<evidence type="ECO:0000256" key="4">
    <source>
        <dbReference type="ARBA" id="ARBA00023136"/>
    </source>
</evidence>
<evidence type="ECO:0000313" key="8">
    <source>
        <dbReference type="EMBL" id="KAG4415516.1"/>
    </source>
</evidence>
<dbReference type="SUPFAM" id="SSF103473">
    <property type="entry name" value="MFS general substrate transporter"/>
    <property type="match status" value="1"/>
</dbReference>
<feature type="region of interest" description="Disordered" evidence="5">
    <location>
        <begin position="1"/>
        <end position="61"/>
    </location>
</feature>
<feature type="transmembrane region" description="Helical" evidence="6">
    <location>
        <begin position="207"/>
        <end position="227"/>
    </location>
</feature>
<feature type="transmembrane region" description="Helical" evidence="6">
    <location>
        <begin position="421"/>
        <end position="442"/>
    </location>
</feature>
<evidence type="ECO:0000256" key="5">
    <source>
        <dbReference type="SAM" id="MobiDB-lite"/>
    </source>
</evidence>
<comment type="subcellular location">
    <subcellularLocation>
        <location evidence="1">Membrane</location>
        <topology evidence="1">Multi-pass membrane protein</topology>
    </subcellularLocation>
</comment>
<dbReference type="GO" id="GO:0005886">
    <property type="term" value="C:plasma membrane"/>
    <property type="evidence" value="ECO:0007669"/>
    <property type="project" value="TreeGrafter"/>
</dbReference>
<reference evidence="8" key="1">
    <citation type="submission" date="2021-02" db="EMBL/GenBank/DDBJ databases">
        <title>Genome sequence Cadophora malorum strain M34.</title>
        <authorList>
            <person name="Stefanovic E."/>
            <person name="Vu D."/>
            <person name="Scully C."/>
            <person name="Dijksterhuis J."/>
            <person name="Roader J."/>
            <person name="Houbraken J."/>
        </authorList>
    </citation>
    <scope>NUCLEOTIDE SEQUENCE</scope>
    <source>
        <strain evidence="8">M34</strain>
    </source>
</reference>
<dbReference type="OrthoDB" id="446368at2759"/>
<feature type="transmembrane region" description="Helical" evidence="6">
    <location>
        <begin position="379"/>
        <end position="400"/>
    </location>
</feature>
<name>A0A8H7T9N6_9HELO</name>
<dbReference type="InterPro" id="IPR036259">
    <property type="entry name" value="MFS_trans_sf"/>
</dbReference>
<keyword evidence="9" id="KW-1185">Reference proteome</keyword>
<dbReference type="FunFam" id="1.20.1250.20:FF:000011">
    <property type="entry name" value="MFS multidrug transporter, putative"/>
    <property type="match status" value="1"/>
</dbReference>
<evidence type="ECO:0000256" key="6">
    <source>
        <dbReference type="SAM" id="Phobius"/>
    </source>
</evidence>
<dbReference type="CDD" id="cd17323">
    <property type="entry name" value="MFS_Tpo1_MDR_like"/>
    <property type="match status" value="1"/>
</dbReference>
<feature type="transmembrane region" description="Helical" evidence="6">
    <location>
        <begin position="145"/>
        <end position="166"/>
    </location>
</feature>
<feature type="transmembrane region" description="Helical" evidence="6">
    <location>
        <begin position="267"/>
        <end position="296"/>
    </location>
</feature>
<dbReference type="EMBL" id="JAFJYH010000219">
    <property type="protein sequence ID" value="KAG4415516.1"/>
    <property type="molecule type" value="Genomic_DNA"/>
</dbReference>
<feature type="transmembrane region" description="Helical" evidence="6">
    <location>
        <begin position="516"/>
        <end position="538"/>
    </location>
</feature>
<organism evidence="8 9">
    <name type="scientific">Cadophora malorum</name>
    <dbReference type="NCBI Taxonomy" id="108018"/>
    <lineage>
        <taxon>Eukaryota</taxon>
        <taxon>Fungi</taxon>
        <taxon>Dikarya</taxon>
        <taxon>Ascomycota</taxon>
        <taxon>Pezizomycotina</taxon>
        <taxon>Leotiomycetes</taxon>
        <taxon>Helotiales</taxon>
        <taxon>Ploettnerulaceae</taxon>
        <taxon>Cadophora</taxon>
    </lineage>
</organism>
<comment type="caution">
    <text evidence="8">The sequence shown here is derived from an EMBL/GenBank/DDBJ whole genome shotgun (WGS) entry which is preliminary data.</text>
</comment>
<keyword evidence="2 6" id="KW-0812">Transmembrane</keyword>
<feature type="transmembrane region" description="Helical" evidence="6">
    <location>
        <begin position="343"/>
        <end position="367"/>
    </location>
</feature>
<dbReference type="PANTHER" id="PTHR23502">
    <property type="entry name" value="MAJOR FACILITATOR SUPERFAMILY"/>
    <property type="match status" value="1"/>
</dbReference>
<evidence type="ECO:0000259" key="7">
    <source>
        <dbReference type="PROSITE" id="PS50850"/>
    </source>
</evidence>
<dbReference type="GO" id="GO:0022857">
    <property type="term" value="F:transmembrane transporter activity"/>
    <property type="evidence" value="ECO:0007669"/>
    <property type="project" value="InterPro"/>
</dbReference>
<feature type="domain" description="Major facilitator superfamily (MFS) profile" evidence="7">
    <location>
        <begin position="112"/>
        <end position="552"/>
    </location>
</feature>
<dbReference type="InterPro" id="IPR020846">
    <property type="entry name" value="MFS_dom"/>
</dbReference>